<accession>A0A1L3MVF9</accession>
<gene>
    <name evidence="1" type="ORF">A9C19_17110</name>
</gene>
<evidence type="ECO:0000313" key="1">
    <source>
        <dbReference type="EMBL" id="APH06309.1"/>
    </source>
</evidence>
<dbReference type="AlphaFoldDB" id="A0A1L3MVF9"/>
<dbReference type="KEGG" id="bwh:A9C19_17110"/>
<keyword evidence="2" id="KW-1185">Reference proteome</keyword>
<dbReference type="Proteomes" id="UP000181936">
    <property type="component" value="Chromosome"/>
</dbReference>
<protein>
    <submittedName>
        <fullName evidence="1">Uncharacterized protein</fullName>
    </submittedName>
</protein>
<name>A0A1L3MVF9_9BACI</name>
<dbReference type="OrthoDB" id="2454651at2"/>
<proteinExistence type="predicted"/>
<dbReference type="STRING" id="1547283.A9C19_17110"/>
<dbReference type="EMBL" id="CP016020">
    <property type="protein sequence ID" value="APH06309.1"/>
    <property type="molecule type" value="Genomic_DNA"/>
</dbReference>
<reference evidence="1 2" key="1">
    <citation type="journal article" date="2016" name="Sci. Rep.">
        <title>Complete genome sequence and transcriptomic analysis of a novel marine strain Bacillus weihaiensis reveals the mechanism of brown algae degradation.</title>
        <authorList>
            <person name="Zhu Y."/>
            <person name="Chen P."/>
            <person name="Bao Y."/>
            <person name="Men Y."/>
            <person name="Zeng Y."/>
            <person name="Yang J."/>
            <person name="Sun J."/>
            <person name="Sun Y."/>
        </authorList>
    </citation>
    <scope>NUCLEOTIDE SEQUENCE [LARGE SCALE GENOMIC DNA]</scope>
    <source>
        <strain evidence="1 2">Alg07</strain>
    </source>
</reference>
<organism evidence="1 2">
    <name type="scientific">Bacillus weihaiensis</name>
    <dbReference type="NCBI Taxonomy" id="1547283"/>
    <lineage>
        <taxon>Bacteria</taxon>
        <taxon>Bacillati</taxon>
        <taxon>Bacillota</taxon>
        <taxon>Bacilli</taxon>
        <taxon>Bacillales</taxon>
        <taxon>Bacillaceae</taxon>
        <taxon>Bacillus</taxon>
    </lineage>
</organism>
<dbReference type="RefSeq" id="WP_072581109.1">
    <property type="nucleotide sequence ID" value="NZ_CP016020.1"/>
</dbReference>
<sequence length="75" mass="8787">MSEYMEYLLEKEKIDNLFDQGFHIAHVIENLNGALVQFKRENPSAKGENEVRELPIKMAESRKYFATQLLMRAIV</sequence>
<evidence type="ECO:0000313" key="2">
    <source>
        <dbReference type="Proteomes" id="UP000181936"/>
    </source>
</evidence>